<dbReference type="RefSeq" id="WP_172175786.1">
    <property type="nucleotide sequence ID" value="NZ_CASGKG010000019.1"/>
</dbReference>
<accession>A0ABX2AUY3</accession>
<evidence type="ECO:0000259" key="1">
    <source>
        <dbReference type="Pfam" id="PF00534"/>
    </source>
</evidence>
<dbReference type="Pfam" id="PF00534">
    <property type="entry name" value="Glycos_transf_1"/>
    <property type="match status" value="1"/>
</dbReference>
<comment type="caution">
    <text evidence="3">The sequence shown here is derived from an EMBL/GenBank/DDBJ whole genome shotgun (WGS) entry which is preliminary data.</text>
</comment>
<sequence>MKILHYIPSIDRTSGGVGAYMQLLTVELGKLVELHVVTHCEANPLELENCTIHYIPKNNNPFSTLGKSEFIRLLNDIHPDVFHSNCCWLPMSARAAMWAKDAGYKVVYTPHGMLEPWIMRRHYWTKKLPALLLYQKRSLAMADVIHATAESERANILKLGWNENVAVIPNCVQVDKIVMKDSWARHKEILFLSRVHVKKGIDFLIEAVARLKEQLHGYTVNIAGEGEEDYINELKQLAHKLGVADMINFVGGVYGERKWELFHRADLFVLPTHSENFGIVVAEALASGVPVITTKGTPWQELEGVPAGKCGWWTEIGTDATVSALQDFLKCSDGCLEAMGRNGRRLIEDKYSSKKVAADMVELYRKVKG</sequence>
<evidence type="ECO:0000313" key="3">
    <source>
        <dbReference type="EMBL" id="NPE13273.1"/>
    </source>
</evidence>
<reference evidence="3 4" key="1">
    <citation type="submission" date="2020-05" db="EMBL/GenBank/DDBJ databases">
        <title>Distinct polysaccharide utilization as determinants for interspecies competition between intestinal Prevotella spp.</title>
        <authorList>
            <person name="Galvez E.J.C."/>
            <person name="Iljazovic A."/>
            <person name="Strowig T."/>
        </authorList>
    </citation>
    <scope>NUCLEOTIDE SEQUENCE [LARGE SCALE GENOMIC DNA]</scope>
    <source>
        <strain evidence="3 4">PROD</strain>
    </source>
</reference>
<evidence type="ECO:0000313" key="4">
    <source>
        <dbReference type="Proteomes" id="UP001193734"/>
    </source>
</evidence>
<name>A0ABX2AUY3_9BACT</name>
<dbReference type="PANTHER" id="PTHR45947">
    <property type="entry name" value="SULFOQUINOVOSYL TRANSFERASE SQD2"/>
    <property type="match status" value="1"/>
</dbReference>
<dbReference type="PANTHER" id="PTHR45947:SF3">
    <property type="entry name" value="SULFOQUINOVOSYL TRANSFERASE SQD2"/>
    <property type="match status" value="1"/>
</dbReference>
<feature type="domain" description="Glycosyltransferase subfamily 4-like N-terminal" evidence="2">
    <location>
        <begin position="15"/>
        <end position="175"/>
    </location>
</feature>
<organism evidence="3 4">
    <name type="scientific">Xylanibacter rodentium</name>
    <dbReference type="NCBI Taxonomy" id="2736289"/>
    <lineage>
        <taxon>Bacteria</taxon>
        <taxon>Pseudomonadati</taxon>
        <taxon>Bacteroidota</taxon>
        <taxon>Bacteroidia</taxon>
        <taxon>Bacteroidales</taxon>
        <taxon>Prevotellaceae</taxon>
        <taxon>Xylanibacter</taxon>
    </lineage>
</organism>
<protein>
    <submittedName>
        <fullName evidence="3">Glycosyltransferase</fullName>
    </submittedName>
</protein>
<keyword evidence="4" id="KW-1185">Reference proteome</keyword>
<dbReference type="EMBL" id="JABKKE010000003">
    <property type="protein sequence ID" value="NPE13273.1"/>
    <property type="molecule type" value="Genomic_DNA"/>
</dbReference>
<dbReference type="InterPro" id="IPR001296">
    <property type="entry name" value="Glyco_trans_1"/>
</dbReference>
<dbReference type="Pfam" id="PF13439">
    <property type="entry name" value="Glyco_transf_4"/>
    <property type="match status" value="1"/>
</dbReference>
<feature type="domain" description="Glycosyl transferase family 1" evidence="1">
    <location>
        <begin position="186"/>
        <end position="345"/>
    </location>
</feature>
<proteinExistence type="predicted"/>
<dbReference type="Gene3D" id="3.40.50.2000">
    <property type="entry name" value="Glycogen Phosphorylase B"/>
    <property type="match status" value="2"/>
</dbReference>
<gene>
    <name evidence="3" type="ORF">HPS55_02845</name>
</gene>
<evidence type="ECO:0000259" key="2">
    <source>
        <dbReference type="Pfam" id="PF13439"/>
    </source>
</evidence>
<dbReference type="Proteomes" id="UP001193734">
    <property type="component" value="Unassembled WGS sequence"/>
</dbReference>
<dbReference type="InterPro" id="IPR028098">
    <property type="entry name" value="Glyco_trans_4-like_N"/>
</dbReference>
<dbReference type="SUPFAM" id="SSF53756">
    <property type="entry name" value="UDP-Glycosyltransferase/glycogen phosphorylase"/>
    <property type="match status" value="1"/>
</dbReference>
<dbReference type="GeneID" id="82156695"/>
<dbReference type="InterPro" id="IPR050194">
    <property type="entry name" value="Glycosyltransferase_grp1"/>
</dbReference>